<reference evidence="2 3" key="1">
    <citation type="submission" date="2020-08" db="EMBL/GenBank/DDBJ databases">
        <authorList>
            <person name="Hejnol A."/>
        </authorList>
    </citation>
    <scope>NUCLEOTIDE SEQUENCE [LARGE SCALE GENOMIC DNA]</scope>
</reference>
<dbReference type="AlphaFoldDB" id="A0A7I8WEF1"/>
<organism evidence="2 3">
    <name type="scientific">Dimorphilus gyrociliatus</name>
    <dbReference type="NCBI Taxonomy" id="2664684"/>
    <lineage>
        <taxon>Eukaryota</taxon>
        <taxon>Metazoa</taxon>
        <taxon>Spiralia</taxon>
        <taxon>Lophotrochozoa</taxon>
        <taxon>Annelida</taxon>
        <taxon>Polychaeta</taxon>
        <taxon>Polychaeta incertae sedis</taxon>
        <taxon>Dinophilidae</taxon>
        <taxon>Dimorphilus</taxon>
    </lineage>
</organism>
<dbReference type="EMBL" id="CAJFCJ010000061">
    <property type="protein sequence ID" value="CAD5126560.1"/>
    <property type="molecule type" value="Genomic_DNA"/>
</dbReference>
<gene>
    <name evidence="2" type="ORF">DGYR_LOCUS13798</name>
</gene>
<keyword evidence="3" id="KW-1185">Reference proteome</keyword>
<feature type="domain" description="Apple" evidence="1">
    <location>
        <begin position="17"/>
        <end position="45"/>
    </location>
</feature>
<protein>
    <submittedName>
        <fullName evidence="2">DgyrCDS14656</fullName>
    </submittedName>
</protein>
<dbReference type="Proteomes" id="UP000549394">
    <property type="component" value="Unassembled WGS sequence"/>
</dbReference>
<name>A0A7I8WEF1_9ANNE</name>
<evidence type="ECO:0000259" key="1">
    <source>
        <dbReference type="Pfam" id="PF14295"/>
    </source>
</evidence>
<dbReference type="Gene3D" id="3.50.4.10">
    <property type="entry name" value="Hepatocyte Growth Factor"/>
    <property type="match status" value="1"/>
</dbReference>
<feature type="domain" description="Apple" evidence="1">
    <location>
        <begin position="110"/>
        <end position="140"/>
    </location>
</feature>
<comment type="caution">
    <text evidence="2">The sequence shown here is derived from an EMBL/GenBank/DDBJ whole genome shotgun (WGS) entry which is preliminary data.</text>
</comment>
<accession>A0A7I8WEF1</accession>
<proteinExistence type="predicted"/>
<evidence type="ECO:0000313" key="3">
    <source>
        <dbReference type="Proteomes" id="UP000549394"/>
    </source>
</evidence>
<dbReference type="InterPro" id="IPR003609">
    <property type="entry name" value="Pan_app"/>
</dbReference>
<evidence type="ECO:0000313" key="2">
    <source>
        <dbReference type="EMBL" id="CAD5126560.1"/>
    </source>
</evidence>
<sequence>MIADKDSSLNDFIGIRMLNTDPQKCKDICDVVVGCKAYVHVMGSNLCYPKSKTMAEANNGVTLTQTTYYERESSCDRIETELLYFEKDNQKSSNIKVRDLISIEKIDIPASKEICQKICNAYPKCIGIDYSKDDSKCDLKERIQPGDIVFATDTSKSFLLKRASPYE</sequence>
<dbReference type="Pfam" id="PF14295">
    <property type="entry name" value="PAN_4"/>
    <property type="match status" value="2"/>
</dbReference>